<dbReference type="SUPFAM" id="SSF55729">
    <property type="entry name" value="Acyl-CoA N-acyltransferases (Nat)"/>
    <property type="match status" value="1"/>
</dbReference>
<keyword evidence="2" id="KW-1185">Reference proteome</keyword>
<dbReference type="OrthoDB" id="3034222at2"/>
<sequence>MLQIAPDRFHPIPGASQTAPGLLVTHVAGSIREIGREAWNACFPGQVEDFDCLLAIEEAGIAGFTWRYVTVLADDRVVAAMPAFLCPYPLDTTLEAGLLKRGVHRIRQIFPSFLTLRLACLGSPCTETGVAGFHPDVPEYLHETLFSKLLDGFERQATVEGCSLLGLKDIAGPTALEFTAPLSKRGYAAIDGMPTAWLDIDFDTIDAYMSRLSGGTRKDMRRKLKSFGGVRVEIRTDFGDLLPRVMELYRNTRERSQWQFEELTPAYFSGILDHMKGRTFCCLYFVGTRLLAANLLVHDEGTLIDKFFCMDGEEGRPYNLYFLSWFTNLRYCLDHGLHRYQSGQAYYENKVRLGSKLTSNSMFFRHRNPVLQAVLRLASPLLSADETSGQHQ</sequence>
<dbReference type="EMBL" id="PCDP01000048">
    <property type="protein sequence ID" value="PZM10612.1"/>
    <property type="molecule type" value="Genomic_DNA"/>
</dbReference>
<dbReference type="AlphaFoldDB" id="A0A2W4CBD7"/>
<dbReference type="RefSeq" id="WP_111162551.1">
    <property type="nucleotide sequence ID" value="NZ_PCDP01000048.1"/>
</dbReference>
<organism evidence="1 2">
    <name type="scientific">Rhizobium tubonense</name>
    <dbReference type="NCBI Taxonomy" id="484088"/>
    <lineage>
        <taxon>Bacteria</taxon>
        <taxon>Pseudomonadati</taxon>
        <taxon>Pseudomonadota</taxon>
        <taxon>Alphaproteobacteria</taxon>
        <taxon>Hyphomicrobiales</taxon>
        <taxon>Rhizobiaceae</taxon>
        <taxon>Rhizobium/Agrobacterium group</taxon>
        <taxon>Rhizobium</taxon>
    </lineage>
</organism>
<accession>A0A2W4CBD7</accession>
<gene>
    <name evidence="1" type="ORF">CPY51_22890</name>
</gene>
<dbReference type="InterPro" id="IPR016181">
    <property type="entry name" value="Acyl_CoA_acyltransferase"/>
</dbReference>
<reference evidence="1 2" key="1">
    <citation type="journal article" date="2018" name="Sci. Rep.">
        <title>Rhizobium tumorigenes sp. nov., a novel plant tumorigenic bacterium isolated from cane gall tumors on thornless blackberry.</title>
        <authorList>
            <person name="Kuzmanovi N."/>
            <person name="Smalla K."/>
            <person name="Gronow S."/>
            <person name="PuBawska J."/>
        </authorList>
    </citation>
    <scope>NUCLEOTIDE SEQUENCE [LARGE SCALE GENOMIC DNA]</scope>
    <source>
        <strain evidence="1 2">CCBAU 85046</strain>
    </source>
</reference>
<dbReference type="InterPro" id="IPR007434">
    <property type="entry name" value="FemAB-like"/>
</dbReference>
<evidence type="ECO:0000313" key="1">
    <source>
        <dbReference type="EMBL" id="PZM10612.1"/>
    </source>
</evidence>
<dbReference type="Gene3D" id="3.40.630.30">
    <property type="match status" value="1"/>
</dbReference>
<dbReference type="Proteomes" id="UP000248925">
    <property type="component" value="Unassembled WGS sequence"/>
</dbReference>
<evidence type="ECO:0000313" key="2">
    <source>
        <dbReference type="Proteomes" id="UP000248925"/>
    </source>
</evidence>
<dbReference type="Pfam" id="PF04339">
    <property type="entry name" value="FemAB_like"/>
    <property type="match status" value="1"/>
</dbReference>
<dbReference type="GO" id="GO:0016740">
    <property type="term" value="F:transferase activity"/>
    <property type="evidence" value="ECO:0007669"/>
    <property type="project" value="UniProtKB-KW"/>
</dbReference>
<proteinExistence type="predicted"/>
<keyword evidence="1" id="KW-0808">Transferase</keyword>
<comment type="caution">
    <text evidence="1">The sequence shown here is derived from an EMBL/GenBank/DDBJ whole genome shotgun (WGS) entry which is preliminary data.</text>
</comment>
<protein>
    <submittedName>
        <fullName evidence="1">GNAT family N-acetyltransferase</fullName>
    </submittedName>
</protein>
<name>A0A2W4CBD7_9HYPH</name>